<gene>
    <name evidence="6" type="ORF">GON04_19555</name>
</gene>
<name>A0A6N8IXG6_9BURK</name>
<evidence type="ECO:0000313" key="7">
    <source>
        <dbReference type="Proteomes" id="UP000469385"/>
    </source>
</evidence>
<dbReference type="GO" id="GO:0006528">
    <property type="term" value="P:asparagine metabolic process"/>
    <property type="evidence" value="ECO:0007669"/>
    <property type="project" value="InterPro"/>
</dbReference>
<dbReference type="Gene3D" id="3.40.50.1170">
    <property type="entry name" value="L-asparaginase, N-terminal domain"/>
    <property type="match status" value="1"/>
</dbReference>
<feature type="active site" description="O-isoaspartyl threonine intermediate" evidence="3">
    <location>
        <position position="19"/>
    </location>
</feature>
<dbReference type="PIRSF" id="PIRSF001220">
    <property type="entry name" value="L-ASNase_gatD"/>
    <property type="match status" value="1"/>
</dbReference>
<dbReference type="InterPro" id="IPR027474">
    <property type="entry name" value="L-asparaginase_N"/>
</dbReference>
<dbReference type="SUPFAM" id="SSF53774">
    <property type="entry name" value="Glutaminase/Asparaginase"/>
    <property type="match status" value="1"/>
</dbReference>
<comment type="similarity">
    <text evidence="1">Belongs to the asparaginase 1 family.</text>
</comment>
<dbReference type="Gene3D" id="3.40.50.40">
    <property type="match status" value="1"/>
</dbReference>
<dbReference type="EMBL" id="WSEL01000009">
    <property type="protein sequence ID" value="MVQ31664.1"/>
    <property type="molecule type" value="Genomic_DNA"/>
</dbReference>
<proteinExistence type="inferred from homology"/>
<evidence type="ECO:0000256" key="3">
    <source>
        <dbReference type="PIRSR" id="PIRSR001220-1"/>
    </source>
</evidence>
<dbReference type="SFLD" id="SFLDS00057">
    <property type="entry name" value="Glutaminase/Asparaginase"/>
    <property type="match status" value="1"/>
</dbReference>
<dbReference type="Pfam" id="PF00710">
    <property type="entry name" value="Asparaginase"/>
    <property type="match status" value="1"/>
</dbReference>
<dbReference type="InterPro" id="IPR027473">
    <property type="entry name" value="L-asparaginase_C"/>
</dbReference>
<dbReference type="SMART" id="SM00870">
    <property type="entry name" value="Asparaginase"/>
    <property type="match status" value="1"/>
</dbReference>
<evidence type="ECO:0000256" key="2">
    <source>
        <dbReference type="ARBA" id="ARBA00022801"/>
    </source>
</evidence>
<dbReference type="PANTHER" id="PTHR11707:SF28">
    <property type="entry name" value="60 KDA LYSOPHOSPHOLIPASE"/>
    <property type="match status" value="1"/>
</dbReference>
<dbReference type="PROSITE" id="PS51732">
    <property type="entry name" value="ASN_GLN_ASE_3"/>
    <property type="match status" value="1"/>
</dbReference>
<dbReference type="Pfam" id="PF17763">
    <property type="entry name" value="Asparaginase_C"/>
    <property type="match status" value="1"/>
</dbReference>
<dbReference type="InterPro" id="IPR037152">
    <property type="entry name" value="L-asparaginase_N_sf"/>
</dbReference>
<dbReference type="PRINTS" id="PR00139">
    <property type="entry name" value="ASNGLNASE"/>
</dbReference>
<evidence type="ECO:0000313" key="6">
    <source>
        <dbReference type="EMBL" id="MVQ31664.1"/>
    </source>
</evidence>
<feature type="domain" description="L-asparaginase N-terminal" evidence="4">
    <location>
        <begin position="10"/>
        <end position="202"/>
    </location>
</feature>
<evidence type="ECO:0000256" key="1">
    <source>
        <dbReference type="ARBA" id="ARBA00010518"/>
    </source>
</evidence>
<sequence>MTAGDDLLPRVLVVSLGGTITMTAAPGTGGIRPTLTADQLLAAEPRLAQVAALEAVTPMSLPGASLTVQHLREVAALLRAGLDGAPGSPVGAVVVQGTDTIEDTAFVLDLLATQGGAPVVVTGAMRGPQAPGADGPANLLAAVTAAADTRLRGLGAVVVLNDEIHAARWVQKAHTGFTSAFESPGAGRIGAIVEGRVQLLARPEGRIALPTASILSTAAVPAVAQVPLGLGDDGRLLPALAALGYAGAVIEGMGAGHVPSSCAEALGSLAAQMPVVLCTRVRAGRVFTKTYGFPGSEMDLLERGLVAAGHITAGKARLLLSLLLSAGTDRAGIGQVFGQL</sequence>
<dbReference type="GO" id="GO:0004067">
    <property type="term" value="F:asparaginase activity"/>
    <property type="evidence" value="ECO:0007669"/>
    <property type="project" value="UniProtKB-UniRule"/>
</dbReference>
<dbReference type="AlphaFoldDB" id="A0A6N8IXG6"/>
<dbReference type="PANTHER" id="PTHR11707">
    <property type="entry name" value="L-ASPARAGINASE"/>
    <property type="match status" value="1"/>
</dbReference>
<evidence type="ECO:0000259" key="4">
    <source>
        <dbReference type="Pfam" id="PF00710"/>
    </source>
</evidence>
<dbReference type="CDD" id="cd08964">
    <property type="entry name" value="L-asparaginase_II"/>
    <property type="match status" value="1"/>
</dbReference>
<dbReference type="InterPro" id="IPR040919">
    <property type="entry name" value="Asparaginase_C"/>
</dbReference>
<comment type="caution">
    <text evidence="6">The sequence shown here is derived from an EMBL/GenBank/DDBJ whole genome shotgun (WGS) entry which is preliminary data.</text>
</comment>
<reference evidence="6 7" key="1">
    <citation type="submission" date="2019-12" db="EMBL/GenBank/DDBJ databases">
        <authorList>
            <person name="Huq M.A."/>
        </authorList>
    </citation>
    <scope>NUCLEOTIDE SEQUENCE [LARGE SCALE GENOMIC DNA]</scope>
    <source>
        <strain evidence="6 7">MAH-25</strain>
    </source>
</reference>
<dbReference type="RefSeq" id="WP_157399690.1">
    <property type="nucleotide sequence ID" value="NZ_WSEL01000009.1"/>
</dbReference>
<organism evidence="6 7">
    <name type="scientific">Ramlibacter pinisoli</name>
    <dbReference type="NCBI Taxonomy" id="2682844"/>
    <lineage>
        <taxon>Bacteria</taxon>
        <taxon>Pseudomonadati</taxon>
        <taxon>Pseudomonadota</taxon>
        <taxon>Betaproteobacteria</taxon>
        <taxon>Burkholderiales</taxon>
        <taxon>Comamonadaceae</taxon>
        <taxon>Ramlibacter</taxon>
    </lineage>
</organism>
<dbReference type="InterPro" id="IPR036152">
    <property type="entry name" value="Asp/glu_Ase-like_sf"/>
</dbReference>
<keyword evidence="2" id="KW-0378">Hydrolase</keyword>
<evidence type="ECO:0000259" key="5">
    <source>
        <dbReference type="Pfam" id="PF17763"/>
    </source>
</evidence>
<dbReference type="InterPro" id="IPR006034">
    <property type="entry name" value="Asparaginase/glutaminase-like"/>
</dbReference>
<keyword evidence="7" id="KW-1185">Reference proteome</keyword>
<protein>
    <submittedName>
        <fullName evidence="6">Asparaginase</fullName>
    </submittedName>
</protein>
<feature type="domain" description="Asparaginase/glutaminase C-terminal" evidence="5">
    <location>
        <begin position="223"/>
        <end position="337"/>
    </location>
</feature>
<dbReference type="PIRSF" id="PIRSF500176">
    <property type="entry name" value="L_ASNase"/>
    <property type="match status" value="1"/>
</dbReference>
<accession>A0A6N8IXG6</accession>
<dbReference type="InterPro" id="IPR004550">
    <property type="entry name" value="AsnASE_II"/>
</dbReference>
<dbReference type="Proteomes" id="UP000469385">
    <property type="component" value="Unassembled WGS sequence"/>
</dbReference>